<feature type="domain" description="Pyruvate carboxyltransferase" evidence="13">
    <location>
        <begin position="5"/>
        <end position="267"/>
    </location>
</feature>
<dbReference type="Proteomes" id="UP000622687">
    <property type="component" value="Unassembled WGS sequence"/>
</dbReference>
<dbReference type="GO" id="GO:0003852">
    <property type="term" value="F:2-isopropylmalate synthase activity"/>
    <property type="evidence" value="ECO:0007669"/>
    <property type="project" value="UniProtKB-UniRule"/>
</dbReference>
<feature type="binding site" evidence="12">
    <location>
        <position position="204"/>
    </location>
    <ligand>
        <name>Mn(2+)</name>
        <dbReference type="ChEBI" id="CHEBI:29035"/>
    </ligand>
</feature>
<keyword evidence="14" id="KW-0012">Acyltransferase</keyword>
<dbReference type="InterPro" id="IPR013709">
    <property type="entry name" value="2-isopropylmalate_synth_dimer"/>
</dbReference>
<evidence type="ECO:0000256" key="1">
    <source>
        <dbReference type="ARBA" id="ARBA00004689"/>
    </source>
</evidence>
<feature type="binding site" evidence="12">
    <location>
        <position position="202"/>
    </location>
    <ligand>
        <name>Mn(2+)</name>
        <dbReference type="ChEBI" id="CHEBI:29035"/>
    </ligand>
</feature>
<comment type="catalytic activity">
    <reaction evidence="12">
        <text>3-methyl-2-oxobutanoate + acetyl-CoA + H2O = (2S)-2-isopropylmalate + CoA + H(+)</text>
        <dbReference type="Rhea" id="RHEA:21524"/>
        <dbReference type="ChEBI" id="CHEBI:1178"/>
        <dbReference type="ChEBI" id="CHEBI:11851"/>
        <dbReference type="ChEBI" id="CHEBI:15377"/>
        <dbReference type="ChEBI" id="CHEBI:15378"/>
        <dbReference type="ChEBI" id="CHEBI:57287"/>
        <dbReference type="ChEBI" id="CHEBI:57288"/>
        <dbReference type="EC" id="2.3.3.13"/>
    </reaction>
</comment>
<dbReference type="InterPro" id="IPR054691">
    <property type="entry name" value="LeuA/HCS_post-cat"/>
</dbReference>
<comment type="similarity">
    <text evidence="2 12">Belongs to the alpha-IPM synthase/homocitrate synthase family. LeuA type 1 subfamily.</text>
</comment>
<dbReference type="FunFam" id="3.20.20.70:FF:000010">
    <property type="entry name" value="2-isopropylmalate synthase"/>
    <property type="match status" value="1"/>
</dbReference>
<dbReference type="NCBIfam" id="NF002085">
    <property type="entry name" value="PRK00915.1-2"/>
    <property type="match status" value="1"/>
</dbReference>
<keyword evidence="8 12" id="KW-0808">Transferase</keyword>
<evidence type="ECO:0000256" key="2">
    <source>
        <dbReference type="ARBA" id="ARBA00009396"/>
    </source>
</evidence>
<dbReference type="FunFam" id="3.30.160.270:FF:000001">
    <property type="entry name" value="2-isopropylmalate synthase"/>
    <property type="match status" value="1"/>
</dbReference>
<dbReference type="GO" id="GO:0009098">
    <property type="term" value="P:L-leucine biosynthetic process"/>
    <property type="evidence" value="ECO:0007669"/>
    <property type="project" value="UniProtKB-UniRule"/>
</dbReference>
<evidence type="ECO:0000256" key="3">
    <source>
        <dbReference type="ARBA" id="ARBA00012973"/>
    </source>
</evidence>
<dbReference type="NCBIfam" id="NF002088">
    <property type="entry name" value="PRK00915.1-5"/>
    <property type="match status" value="1"/>
</dbReference>
<evidence type="ECO:0000256" key="8">
    <source>
        <dbReference type="ARBA" id="ARBA00022679"/>
    </source>
</evidence>
<comment type="function">
    <text evidence="12">Catalyzes the condensation of the acetyl group of acetyl-CoA with 3-methyl-2-oxobutanoate (2-ketoisovalerate) to form 3-carboxy-3-hydroxy-4-methylpentanoate (2-isopropylmalate).</text>
</comment>
<dbReference type="GO" id="GO:0003985">
    <property type="term" value="F:acetyl-CoA C-acetyltransferase activity"/>
    <property type="evidence" value="ECO:0007669"/>
    <property type="project" value="UniProtKB-UniRule"/>
</dbReference>
<dbReference type="CDD" id="cd07940">
    <property type="entry name" value="DRE_TIM_IPMS"/>
    <property type="match status" value="1"/>
</dbReference>
<keyword evidence="15" id="KW-1185">Reference proteome</keyword>
<dbReference type="Pfam" id="PF08502">
    <property type="entry name" value="LeuA_dimer"/>
    <property type="match status" value="1"/>
</dbReference>
<evidence type="ECO:0000256" key="4">
    <source>
        <dbReference type="ARBA" id="ARBA00018198"/>
    </source>
</evidence>
<sequence>MTKKIYIFDTTLRDGEQTPGVSLNIHEKLEIAKQLQILGVDIIEAGFPFASKGDFEAVKAIAKNIKGSIITGLARTSKQDIDTAWEALKYAENPRIHTFIATSDIHMQHKLNMKPEEVLERAGSMVKYAKSFCPNVEFSPEDGTRTRPEFLYRVLEAVIEAGADVVNIPDTVGYTTPGEYGAFIKGIRENVPNIHKAVISVHCHNDLGLAVANSLAAIENGAQQIECAVNGLGERAGNAALEEIVMSIKTRSNYFKCHTDIVTEHLTKTSNLVSHLTGVQIQNNKAIVGSNAFAHESGIHQHGVLNCRETYEIMTPESVGLKKNLIVLGKHSGRHAFEQRLKEIGYDNLDSVKVNDAFLKFKDLADKKKSISDEDIEALIKQEVFQVPENYKLEHFQVSSGNNMVATSTVKIRYDGNSIDEASCGDGPVDATFKAIEKAVGVNVKLKDYFLKAIGSGKDALGEVTVKIEKDNKIFSASGVSTDVVEASAKAFINAINKMHYYLFQEENSASCIDKVIVEV</sequence>
<dbReference type="InterPro" id="IPR005671">
    <property type="entry name" value="LeuA_bact_synth"/>
</dbReference>
<dbReference type="NCBIfam" id="TIGR00973">
    <property type="entry name" value="leuA_bact"/>
    <property type="match status" value="1"/>
</dbReference>
<dbReference type="EMBL" id="JAEEGB010000026">
    <property type="protein sequence ID" value="MBI6874324.1"/>
    <property type="molecule type" value="Genomic_DNA"/>
</dbReference>
<dbReference type="PANTHER" id="PTHR10277">
    <property type="entry name" value="HOMOCITRATE SYNTHASE-RELATED"/>
    <property type="match status" value="1"/>
</dbReference>
<name>A0A934HYF5_9CLOT</name>
<evidence type="ECO:0000259" key="13">
    <source>
        <dbReference type="PROSITE" id="PS50991"/>
    </source>
</evidence>
<reference evidence="14" key="1">
    <citation type="submission" date="2020-12" db="EMBL/GenBank/DDBJ databases">
        <title>Clostridium thailandense sp. nov., a novel acetogenic bacterium isolated from peat land soil in Thailand.</title>
        <authorList>
            <person name="Chaikitkaew S."/>
            <person name="Birkeland N.K."/>
        </authorList>
    </citation>
    <scope>NUCLEOTIDE SEQUENCE</scope>
    <source>
        <strain evidence="14">DSM 17425</strain>
    </source>
</reference>
<comment type="cofactor">
    <cofactor evidence="12">
        <name>Mn(2+)</name>
        <dbReference type="ChEBI" id="CHEBI:29035"/>
    </cofactor>
</comment>
<evidence type="ECO:0000256" key="12">
    <source>
        <dbReference type="HAMAP-Rule" id="MF_01025"/>
    </source>
</evidence>
<dbReference type="PROSITE" id="PS50991">
    <property type="entry name" value="PYR_CT"/>
    <property type="match status" value="1"/>
</dbReference>
<dbReference type="PANTHER" id="PTHR10277:SF9">
    <property type="entry name" value="2-ISOPROPYLMALATE SYNTHASE 1, CHLOROPLASTIC-RELATED"/>
    <property type="match status" value="1"/>
</dbReference>
<dbReference type="InterPro" id="IPR013785">
    <property type="entry name" value="Aldolase_TIM"/>
</dbReference>
<dbReference type="PROSITE" id="PS00815">
    <property type="entry name" value="AIPM_HOMOCIT_SYNTH_1"/>
    <property type="match status" value="1"/>
</dbReference>
<evidence type="ECO:0000256" key="6">
    <source>
        <dbReference type="ARBA" id="ARBA00022490"/>
    </source>
</evidence>
<comment type="pathway">
    <text evidence="1 12">Amino-acid biosynthesis; L-leucine biosynthesis; L-leucine from 3-methyl-2-oxobutanoate: step 1/4.</text>
</comment>
<keyword evidence="11 12" id="KW-0100">Branched-chain amino acid biosynthesis</keyword>
<evidence type="ECO:0000313" key="14">
    <source>
        <dbReference type="EMBL" id="MBI6874324.1"/>
    </source>
</evidence>
<protein>
    <recommendedName>
        <fullName evidence="4 12">2-isopropylmalate synthase</fullName>
        <ecNumber evidence="3 12">2.3.3.13</ecNumber>
    </recommendedName>
    <alternativeName>
        <fullName evidence="12">Alpha-IPM synthase</fullName>
    </alternativeName>
    <alternativeName>
        <fullName evidence="12">Alpha-isopropylmalate synthase</fullName>
    </alternativeName>
</protein>
<keyword evidence="10 12" id="KW-0464">Manganese</keyword>
<feature type="binding site" evidence="12">
    <location>
        <position position="14"/>
    </location>
    <ligand>
        <name>Mn(2+)</name>
        <dbReference type="ChEBI" id="CHEBI:29035"/>
    </ligand>
</feature>
<evidence type="ECO:0000256" key="7">
    <source>
        <dbReference type="ARBA" id="ARBA00022605"/>
    </source>
</evidence>
<dbReference type="Pfam" id="PF00682">
    <property type="entry name" value="HMGL-like"/>
    <property type="match status" value="1"/>
</dbReference>
<dbReference type="FunFam" id="1.10.238.260:FF:000001">
    <property type="entry name" value="2-isopropylmalate synthase"/>
    <property type="match status" value="1"/>
</dbReference>
<proteinExistence type="inferred from homology"/>
<dbReference type="GO" id="GO:0030145">
    <property type="term" value="F:manganese ion binding"/>
    <property type="evidence" value="ECO:0007669"/>
    <property type="project" value="UniProtKB-UniRule"/>
</dbReference>
<dbReference type="Gene3D" id="3.20.20.70">
    <property type="entry name" value="Aldolase class I"/>
    <property type="match status" value="1"/>
</dbReference>
<evidence type="ECO:0000256" key="5">
    <source>
        <dbReference type="ARBA" id="ARBA00022430"/>
    </source>
</evidence>
<dbReference type="PROSITE" id="PS00816">
    <property type="entry name" value="AIPM_HOMOCIT_SYNTH_2"/>
    <property type="match status" value="1"/>
</dbReference>
<keyword evidence="7 12" id="KW-0028">Amino-acid biosynthesis</keyword>
<dbReference type="InterPro" id="IPR050073">
    <property type="entry name" value="2-IPM_HCS-like"/>
</dbReference>
<keyword evidence="5 12" id="KW-0432">Leucine biosynthesis</keyword>
<dbReference type="GO" id="GO:0005737">
    <property type="term" value="C:cytoplasm"/>
    <property type="evidence" value="ECO:0007669"/>
    <property type="project" value="UniProtKB-UniRule"/>
</dbReference>
<accession>A0A934HYF5</accession>
<evidence type="ECO:0000256" key="11">
    <source>
        <dbReference type="ARBA" id="ARBA00023304"/>
    </source>
</evidence>
<dbReference type="NCBIfam" id="NF002086">
    <property type="entry name" value="PRK00915.1-3"/>
    <property type="match status" value="1"/>
</dbReference>
<dbReference type="InterPro" id="IPR036230">
    <property type="entry name" value="LeuA_allosteric_dom_sf"/>
</dbReference>
<dbReference type="Gene3D" id="1.10.238.260">
    <property type="match status" value="1"/>
</dbReference>
<dbReference type="SUPFAM" id="SSF110921">
    <property type="entry name" value="2-isopropylmalate synthase LeuA, allosteric (dimerisation) domain"/>
    <property type="match status" value="1"/>
</dbReference>
<evidence type="ECO:0000256" key="10">
    <source>
        <dbReference type="ARBA" id="ARBA00023211"/>
    </source>
</evidence>
<comment type="caution">
    <text evidence="14">The sequence shown here is derived from an EMBL/GenBank/DDBJ whole genome shotgun (WGS) entry which is preliminary data.</text>
</comment>
<dbReference type="AlphaFoldDB" id="A0A934HYF5"/>
<dbReference type="HAMAP" id="MF_01025">
    <property type="entry name" value="LeuA_type1"/>
    <property type="match status" value="1"/>
</dbReference>
<dbReference type="SMART" id="SM00917">
    <property type="entry name" value="LeuA_dimer"/>
    <property type="match status" value="1"/>
</dbReference>
<evidence type="ECO:0000313" key="15">
    <source>
        <dbReference type="Proteomes" id="UP000622687"/>
    </source>
</evidence>
<keyword evidence="6 12" id="KW-0963">Cytoplasm</keyword>
<comment type="subunit">
    <text evidence="12">Homodimer.</text>
</comment>
<keyword evidence="9 12" id="KW-0479">Metal-binding</keyword>
<feature type="region of interest" description="Regulatory domain" evidence="12">
    <location>
        <begin position="392"/>
        <end position="520"/>
    </location>
</feature>
<evidence type="ECO:0000256" key="9">
    <source>
        <dbReference type="ARBA" id="ARBA00022723"/>
    </source>
</evidence>
<dbReference type="Pfam" id="PF22617">
    <property type="entry name" value="HCS_D2"/>
    <property type="match status" value="1"/>
</dbReference>
<dbReference type="RefSeq" id="WP_211143717.1">
    <property type="nucleotide sequence ID" value="NZ_JAEEGB010000026.1"/>
</dbReference>
<organism evidence="14 15">
    <name type="scientific">Clostridium aciditolerans</name>
    <dbReference type="NCBI Taxonomy" id="339861"/>
    <lineage>
        <taxon>Bacteria</taxon>
        <taxon>Bacillati</taxon>
        <taxon>Bacillota</taxon>
        <taxon>Clostridia</taxon>
        <taxon>Eubacteriales</taxon>
        <taxon>Clostridiaceae</taxon>
        <taxon>Clostridium</taxon>
    </lineage>
</organism>
<dbReference type="InterPro" id="IPR002034">
    <property type="entry name" value="AIPM/Hcit_synth_CS"/>
</dbReference>
<dbReference type="Gene3D" id="3.30.160.740">
    <property type="match status" value="1"/>
</dbReference>
<dbReference type="SUPFAM" id="SSF51569">
    <property type="entry name" value="Aldolase"/>
    <property type="match status" value="1"/>
</dbReference>
<feature type="binding site" evidence="12">
    <location>
        <position position="238"/>
    </location>
    <ligand>
        <name>Mn(2+)</name>
        <dbReference type="ChEBI" id="CHEBI:29035"/>
    </ligand>
</feature>
<dbReference type="InterPro" id="IPR000891">
    <property type="entry name" value="PYR_CT"/>
</dbReference>
<dbReference type="EC" id="2.3.3.13" evidence="3 12"/>
<gene>
    <name evidence="12" type="primary">leuA</name>
    <name evidence="14" type="ORF">I6U51_16760</name>
</gene>